<name>A0ABW7I837_9RHOB</name>
<dbReference type="PANTHER" id="PTHR45566">
    <property type="entry name" value="HTH-TYPE TRANSCRIPTIONAL REGULATOR YHJB-RELATED"/>
    <property type="match status" value="1"/>
</dbReference>
<dbReference type="PROSITE" id="PS50110">
    <property type="entry name" value="RESPONSE_REGULATORY"/>
    <property type="match status" value="1"/>
</dbReference>
<dbReference type="EMBL" id="JBIHMM010000001">
    <property type="protein sequence ID" value="MFH0253630.1"/>
    <property type="molecule type" value="Genomic_DNA"/>
</dbReference>
<dbReference type="InterPro" id="IPR051015">
    <property type="entry name" value="EvgA-like"/>
</dbReference>
<accession>A0ABW7I837</accession>
<dbReference type="Pfam" id="PF00196">
    <property type="entry name" value="GerE"/>
    <property type="match status" value="1"/>
</dbReference>
<dbReference type="InterPro" id="IPR011006">
    <property type="entry name" value="CheY-like_superfamily"/>
</dbReference>
<comment type="caution">
    <text evidence="5">The sequence shown here is derived from an EMBL/GenBank/DDBJ whole genome shotgun (WGS) entry which is preliminary data.</text>
</comment>
<organism evidence="5 6">
    <name type="scientific">Roseovarius aquimarinus</name>
    <dbReference type="NCBI Taxonomy" id="1229156"/>
    <lineage>
        <taxon>Bacteria</taxon>
        <taxon>Pseudomonadati</taxon>
        <taxon>Pseudomonadota</taxon>
        <taxon>Alphaproteobacteria</taxon>
        <taxon>Rhodobacterales</taxon>
        <taxon>Roseobacteraceae</taxon>
        <taxon>Roseovarius</taxon>
    </lineage>
</organism>
<keyword evidence="1" id="KW-0238">DNA-binding</keyword>
<dbReference type="InterPro" id="IPR000792">
    <property type="entry name" value="Tscrpt_reg_LuxR_C"/>
</dbReference>
<dbReference type="Gene3D" id="1.10.10.10">
    <property type="entry name" value="Winged helix-like DNA-binding domain superfamily/Winged helix DNA-binding domain"/>
    <property type="match status" value="1"/>
</dbReference>
<dbReference type="Gene3D" id="3.40.50.2300">
    <property type="match status" value="1"/>
</dbReference>
<proteinExistence type="predicted"/>
<evidence type="ECO:0000313" key="6">
    <source>
        <dbReference type="Proteomes" id="UP001607157"/>
    </source>
</evidence>
<dbReference type="RefSeq" id="WP_377172748.1">
    <property type="nucleotide sequence ID" value="NZ_JBHTJC010000005.1"/>
</dbReference>
<dbReference type="SMART" id="SM00448">
    <property type="entry name" value="REC"/>
    <property type="match status" value="1"/>
</dbReference>
<dbReference type="InterPro" id="IPR001789">
    <property type="entry name" value="Sig_transdc_resp-reg_receiver"/>
</dbReference>
<evidence type="ECO:0000313" key="5">
    <source>
        <dbReference type="EMBL" id="MFH0253630.1"/>
    </source>
</evidence>
<comment type="caution">
    <text evidence="2">Lacks conserved residue(s) required for the propagation of feature annotation.</text>
</comment>
<dbReference type="CDD" id="cd06170">
    <property type="entry name" value="LuxR_C_like"/>
    <property type="match status" value="1"/>
</dbReference>
<keyword evidence="6" id="KW-1185">Reference proteome</keyword>
<dbReference type="SUPFAM" id="SSF52172">
    <property type="entry name" value="CheY-like"/>
    <property type="match status" value="1"/>
</dbReference>
<dbReference type="SMART" id="SM00421">
    <property type="entry name" value="HTH_LUXR"/>
    <property type="match status" value="1"/>
</dbReference>
<evidence type="ECO:0000259" key="4">
    <source>
        <dbReference type="PROSITE" id="PS50110"/>
    </source>
</evidence>
<dbReference type="PANTHER" id="PTHR45566:SF1">
    <property type="entry name" value="HTH-TYPE TRANSCRIPTIONAL REGULATOR YHJB-RELATED"/>
    <property type="match status" value="1"/>
</dbReference>
<feature type="domain" description="HTH luxR-type" evidence="3">
    <location>
        <begin position="146"/>
        <end position="216"/>
    </location>
</feature>
<evidence type="ECO:0000259" key="3">
    <source>
        <dbReference type="PROSITE" id="PS50043"/>
    </source>
</evidence>
<dbReference type="PRINTS" id="PR00038">
    <property type="entry name" value="HTHLUXR"/>
</dbReference>
<dbReference type="SUPFAM" id="SSF46894">
    <property type="entry name" value="C-terminal effector domain of the bipartite response regulators"/>
    <property type="match status" value="1"/>
</dbReference>
<evidence type="ECO:0000256" key="2">
    <source>
        <dbReference type="PROSITE-ProRule" id="PRU00169"/>
    </source>
</evidence>
<dbReference type="PROSITE" id="PS50043">
    <property type="entry name" value="HTH_LUXR_2"/>
    <property type="match status" value="1"/>
</dbReference>
<dbReference type="InterPro" id="IPR036388">
    <property type="entry name" value="WH-like_DNA-bd_sf"/>
</dbReference>
<dbReference type="Proteomes" id="UP001607157">
    <property type="component" value="Unassembled WGS sequence"/>
</dbReference>
<sequence>MTSNIQGPGQAEAPGKILIADQKSLIAEAVARGLATLADEVEVDIMTRPDDILAALGEGHGYALVLLNAALPEMRDMDAIGRVIDAAAPGRVILFSGDPGFDLIRQAMARGAQGFIPQTFSLEATLAAIRYVMTGEPFLPAGYAMGERQQAGLSDSGIEDREIRILKLIAQGMTNKEIGAEIDATETMVKMYMRTICQKLGARNRAHAVMIARERALI</sequence>
<reference evidence="5 6" key="1">
    <citation type="submission" date="2024-10" db="EMBL/GenBank/DDBJ databases">
        <authorList>
            <person name="Yang X.-N."/>
        </authorList>
    </citation>
    <scope>NUCLEOTIDE SEQUENCE [LARGE SCALE GENOMIC DNA]</scope>
    <source>
        <strain evidence="5 6">CAU 1059</strain>
    </source>
</reference>
<gene>
    <name evidence="5" type="ORF">ACGRVM_06985</name>
</gene>
<dbReference type="InterPro" id="IPR016032">
    <property type="entry name" value="Sig_transdc_resp-reg_C-effctor"/>
</dbReference>
<evidence type="ECO:0000256" key="1">
    <source>
        <dbReference type="ARBA" id="ARBA00023125"/>
    </source>
</evidence>
<feature type="domain" description="Response regulatory" evidence="4">
    <location>
        <begin position="16"/>
        <end position="133"/>
    </location>
</feature>
<protein>
    <submittedName>
        <fullName evidence="5">LuxR C-terminal-related transcriptional regulator</fullName>
    </submittedName>
</protein>